<keyword evidence="3" id="KW-1185">Reference proteome</keyword>
<feature type="region of interest" description="Disordered" evidence="1">
    <location>
        <begin position="213"/>
        <end position="232"/>
    </location>
</feature>
<dbReference type="AlphaFoldDB" id="A0A7W7CS13"/>
<name>A0A7W7CS13_9ACTN</name>
<proteinExistence type="predicted"/>
<protein>
    <submittedName>
        <fullName evidence="2">Uncharacterized protein</fullName>
    </submittedName>
</protein>
<evidence type="ECO:0000256" key="1">
    <source>
        <dbReference type="SAM" id="MobiDB-lite"/>
    </source>
</evidence>
<evidence type="ECO:0000313" key="3">
    <source>
        <dbReference type="Proteomes" id="UP000542742"/>
    </source>
</evidence>
<organism evidence="2 3">
    <name type="scientific">Paractinoplanes abujensis</name>
    <dbReference type="NCBI Taxonomy" id="882441"/>
    <lineage>
        <taxon>Bacteria</taxon>
        <taxon>Bacillati</taxon>
        <taxon>Actinomycetota</taxon>
        <taxon>Actinomycetes</taxon>
        <taxon>Micromonosporales</taxon>
        <taxon>Micromonosporaceae</taxon>
        <taxon>Paractinoplanes</taxon>
    </lineage>
</organism>
<dbReference type="EMBL" id="JACHMF010000001">
    <property type="protein sequence ID" value="MBB4692270.1"/>
    <property type="molecule type" value="Genomic_DNA"/>
</dbReference>
<accession>A0A7W7CS13</accession>
<comment type="caution">
    <text evidence="2">The sequence shown here is derived from an EMBL/GenBank/DDBJ whole genome shotgun (WGS) entry which is preliminary data.</text>
</comment>
<evidence type="ECO:0000313" key="2">
    <source>
        <dbReference type="EMBL" id="MBB4692270.1"/>
    </source>
</evidence>
<dbReference type="RefSeq" id="WP_184951006.1">
    <property type="nucleotide sequence ID" value="NZ_BOMC01000079.1"/>
</dbReference>
<dbReference type="Proteomes" id="UP000542742">
    <property type="component" value="Unassembled WGS sequence"/>
</dbReference>
<gene>
    <name evidence="2" type="ORF">BKA14_002418</name>
</gene>
<reference evidence="2 3" key="1">
    <citation type="submission" date="2020-08" db="EMBL/GenBank/DDBJ databases">
        <title>Sequencing the genomes of 1000 actinobacteria strains.</title>
        <authorList>
            <person name="Klenk H.-P."/>
        </authorList>
    </citation>
    <scope>NUCLEOTIDE SEQUENCE [LARGE SCALE GENOMIC DNA]</scope>
    <source>
        <strain evidence="2 3">DSM 45518</strain>
    </source>
</reference>
<sequence length="320" mass="34411">MTRDDHEVRLRELARAGELGRLSEGERDLLRPAAYDLAHPVVFDAVYRRVAHHRGHHACARGFRHLGECCLDGFHDDLEAVVGSLLTTAEPIKDVEAWIAARAPGIAVDAYRRRRGAIGALQRPRMTKWLRAALGGDPWLCRLALRIQEWAGVPGGAGATLWPVDSWAGERGISTSEARADVEKVLVAMQERPKWYHEHIEIPLGHKVAPVGGCPGEGTGDPRPLPAADPGEQDEARVSDLAAVAVEAIRAGLGRGEDAAATVVRVLGELFLHGSGADEMSRAPGAATFGEERVSALLDDPVALEVLVERVLDIVRGPAG</sequence>